<reference evidence="2 3" key="1">
    <citation type="journal article" date="2017" name="Gigascience">
        <title>Draft genome of the honey bee ectoparasitic mite, Tropilaelaps mercedesae, is shaped by the parasitic life history.</title>
        <authorList>
            <person name="Dong X."/>
            <person name="Armstrong S.D."/>
            <person name="Xia D."/>
            <person name="Makepeace B.L."/>
            <person name="Darby A.C."/>
            <person name="Kadowaki T."/>
        </authorList>
    </citation>
    <scope>NUCLEOTIDE SEQUENCE [LARGE SCALE GENOMIC DNA]</scope>
    <source>
        <strain evidence="2">Wuxi-XJTLU</strain>
    </source>
</reference>
<proteinExistence type="predicted"/>
<dbReference type="CDD" id="cd00096">
    <property type="entry name" value="Ig"/>
    <property type="match status" value="1"/>
</dbReference>
<dbReference type="InterPro" id="IPR003599">
    <property type="entry name" value="Ig_sub"/>
</dbReference>
<dbReference type="Pfam" id="PF13927">
    <property type="entry name" value="Ig_3"/>
    <property type="match status" value="1"/>
</dbReference>
<accession>A0A1V9XUS1</accession>
<dbReference type="SMART" id="SM00408">
    <property type="entry name" value="IGc2"/>
    <property type="match status" value="2"/>
</dbReference>
<dbReference type="InParanoid" id="A0A1V9XUS1"/>
<feature type="domain" description="Ig-like" evidence="1">
    <location>
        <begin position="50"/>
        <end position="135"/>
    </location>
</feature>
<name>A0A1V9XUS1_9ACAR</name>
<dbReference type="Gene3D" id="2.60.40.10">
    <property type="entry name" value="Immunoglobulins"/>
    <property type="match status" value="3"/>
</dbReference>
<protein>
    <submittedName>
        <fullName evidence="2">Protein turtleB-like</fullName>
    </submittedName>
</protein>
<dbReference type="Pfam" id="PF07679">
    <property type="entry name" value="I-set"/>
    <property type="match status" value="1"/>
</dbReference>
<organism evidence="2 3">
    <name type="scientific">Tropilaelaps mercedesae</name>
    <dbReference type="NCBI Taxonomy" id="418985"/>
    <lineage>
        <taxon>Eukaryota</taxon>
        <taxon>Metazoa</taxon>
        <taxon>Ecdysozoa</taxon>
        <taxon>Arthropoda</taxon>
        <taxon>Chelicerata</taxon>
        <taxon>Arachnida</taxon>
        <taxon>Acari</taxon>
        <taxon>Parasitiformes</taxon>
        <taxon>Mesostigmata</taxon>
        <taxon>Gamasina</taxon>
        <taxon>Dermanyssoidea</taxon>
        <taxon>Laelapidae</taxon>
        <taxon>Tropilaelaps</taxon>
    </lineage>
</organism>
<dbReference type="OrthoDB" id="10006996at2759"/>
<dbReference type="EMBL" id="MNPL01003798">
    <property type="protein sequence ID" value="OQR77240.1"/>
    <property type="molecule type" value="Genomic_DNA"/>
</dbReference>
<dbReference type="PANTHER" id="PTHR23278:SF19">
    <property type="entry name" value="OBSCURIN"/>
    <property type="match status" value="1"/>
</dbReference>
<dbReference type="SUPFAM" id="SSF48726">
    <property type="entry name" value="Immunoglobulin"/>
    <property type="match status" value="2"/>
</dbReference>
<sequence length="241" mass="27126">MLPLQEGDEGLYRCRVDFKKARTRNYQVQLNVILPPNEPIITDQNGEILPTKSVIGPYNEGDKLVLICQVDGGNPPPMVTWWRESFLLDNNFNISNGISKNVLEVPALTRNDLMATFTCMASNNNISFPVSASVIIDLNYIPILNLRLGSKLRHQHIQEGNDVFFECDIRANPWVSDIGWRFEGKEVQSNTSAGVIVSNQSLVLQKVDLRNRGRYTCTATNIQGIGESNVVMLKVRCKWTC</sequence>
<gene>
    <name evidence="2" type="ORF">BIW11_07238</name>
</gene>
<dbReference type="InterPro" id="IPR013098">
    <property type="entry name" value="Ig_I-set"/>
</dbReference>
<dbReference type="PANTHER" id="PTHR23278">
    <property type="entry name" value="SIDESTEP PROTEIN"/>
    <property type="match status" value="1"/>
</dbReference>
<keyword evidence="3" id="KW-1185">Reference proteome</keyword>
<comment type="caution">
    <text evidence="2">The sequence shown here is derived from an EMBL/GenBank/DDBJ whole genome shotgun (WGS) entry which is preliminary data.</text>
</comment>
<dbReference type="InterPro" id="IPR003598">
    <property type="entry name" value="Ig_sub2"/>
</dbReference>
<dbReference type="SMART" id="SM00409">
    <property type="entry name" value="IG"/>
    <property type="match status" value="2"/>
</dbReference>
<dbReference type="PROSITE" id="PS50835">
    <property type="entry name" value="IG_LIKE"/>
    <property type="match status" value="2"/>
</dbReference>
<dbReference type="InterPro" id="IPR036179">
    <property type="entry name" value="Ig-like_dom_sf"/>
</dbReference>
<dbReference type="AlphaFoldDB" id="A0A1V9XUS1"/>
<evidence type="ECO:0000259" key="1">
    <source>
        <dbReference type="PROSITE" id="PS50835"/>
    </source>
</evidence>
<feature type="domain" description="Ig-like" evidence="1">
    <location>
        <begin position="142"/>
        <end position="234"/>
    </location>
</feature>
<evidence type="ECO:0000313" key="3">
    <source>
        <dbReference type="Proteomes" id="UP000192247"/>
    </source>
</evidence>
<dbReference type="Proteomes" id="UP000192247">
    <property type="component" value="Unassembled WGS sequence"/>
</dbReference>
<dbReference type="STRING" id="418985.A0A1V9XUS1"/>
<evidence type="ECO:0000313" key="2">
    <source>
        <dbReference type="EMBL" id="OQR77240.1"/>
    </source>
</evidence>
<dbReference type="InterPro" id="IPR007110">
    <property type="entry name" value="Ig-like_dom"/>
</dbReference>
<dbReference type="InterPro" id="IPR013783">
    <property type="entry name" value="Ig-like_fold"/>
</dbReference>